<dbReference type="EMBL" id="MU551567">
    <property type="protein sequence ID" value="KAI5625133.1"/>
    <property type="molecule type" value="Genomic_DNA"/>
</dbReference>
<accession>A0AAD5AY23</accession>
<protein>
    <submittedName>
        <fullName evidence="2">UDP-N-acetylglucosamine transferase subunit ALG13-like isoform X1</fullName>
    </submittedName>
</protein>
<evidence type="ECO:0000313" key="3">
    <source>
        <dbReference type="Proteomes" id="UP001205998"/>
    </source>
</evidence>
<name>A0AAD5AY23_SILAS</name>
<dbReference type="Proteomes" id="UP001205998">
    <property type="component" value="Unassembled WGS sequence"/>
</dbReference>
<evidence type="ECO:0000256" key="1">
    <source>
        <dbReference type="SAM" id="MobiDB-lite"/>
    </source>
</evidence>
<dbReference type="SUPFAM" id="SSF63748">
    <property type="entry name" value="Tudor/PWWP/MBT"/>
    <property type="match status" value="1"/>
</dbReference>
<organism evidence="2 3">
    <name type="scientific">Silurus asotus</name>
    <name type="common">Amur catfish</name>
    <name type="synonym">Parasilurus asotus</name>
    <dbReference type="NCBI Taxonomy" id="30991"/>
    <lineage>
        <taxon>Eukaryota</taxon>
        <taxon>Metazoa</taxon>
        <taxon>Chordata</taxon>
        <taxon>Craniata</taxon>
        <taxon>Vertebrata</taxon>
        <taxon>Euteleostomi</taxon>
        <taxon>Actinopterygii</taxon>
        <taxon>Neopterygii</taxon>
        <taxon>Teleostei</taxon>
        <taxon>Ostariophysi</taxon>
        <taxon>Siluriformes</taxon>
        <taxon>Siluridae</taxon>
        <taxon>Silurus</taxon>
    </lineage>
</organism>
<proteinExistence type="predicted"/>
<dbReference type="GO" id="GO:0016740">
    <property type="term" value="F:transferase activity"/>
    <property type="evidence" value="ECO:0007669"/>
    <property type="project" value="UniProtKB-KW"/>
</dbReference>
<sequence length="261" mass="29499">MVKPEETWAFGYADSVFGRFPNPRNRKHVSLPKQQKREGRKHIPQVRLDPKGKYYNAFIQEVGTHPSAVTVFIEELGEKHLVSLTNLKPVNPVPAWNITPSRKSNSYSHADQYPGELDPELCARRRFLKKSRGKEMLMAVSYGRPQAGLPPRLQPCPGNLASVRSPGIHSPAPPQTSVAYEHYRPHSQRPPRGYGPSRSSARFLNRSHFIGPEVAYYASPSKRSYQSFDNYSFKSRALLTSSRAMGLEAQLKPQMGQDTDR</sequence>
<evidence type="ECO:0000313" key="2">
    <source>
        <dbReference type="EMBL" id="KAI5625133.1"/>
    </source>
</evidence>
<comment type="caution">
    <text evidence="2">The sequence shown here is derived from an EMBL/GenBank/DDBJ whole genome shotgun (WGS) entry which is preliminary data.</text>
</comment>
<keyword evidence="2" id="KW-0808">Transferase</keyword>
<feature type="region of interest" description="Disordered" evidence="1">
    <location>
        <begin position="22"/>
        <end position="42"/>
    </location>
</feature>
<reference evidence="2" key="1">
    <citation type="submission" date="2018-07" db="EMBL/GenBank/DDBJ databases">
        <title>Comparative genomics of catfishes provides insights into carnivory and benthic adaptation.</title>
        <authorList>
            <person name="Zhang Y."/>
            <person name="Wang D."/>
            <person name="Peng Z."/>
            <person name="Zheng S."/>
            <person name="Shao F."/>
            <person name="Tao W."/>
        </authorList>
    </citation>
    <scope>NUCLEOTIDE SEQUENCE</scope>
    <source>
        <strain evidence="2">Chongqing</strain>
    </source>
</reference>
<keyword evidence="3" id="KW-1185">Reference proteome</keyword>
<gene>
    <name evidence="2" type="ORF">C0J50_15248</name>
</gene>
<dbReference type="AlphaFoldDB" id="A0AAD5AY23"/>